<comment type="function">
    <text evidence="7">Provides the (R)-glutamate required for cell wall biosynthesis.</text>
</comment>
<dbReference type="GO" id="GO:0008881">
    <property type="term" value="F:glutamate racemase activity"/>
    <property type="evidence" value="ECO:0007669"/>
    <property type="project" value="UniProtKB-UniRule"/>
</dbReference>
<evidence type="ECO:0000256" key="7">
    <source>
        <dbReference type="HAMAP-Rule" id="MF_00258"/>
    </source>
</evidence>
<dbReference type="EC" id="5.1.1.3" evidence="2 7"/>
<evidence type="ECO:0000256" key="3">
    <source>
        <dbReference type="ARBA" id="ARBA00022960"/>
    </source>
</evidence>
<keyword evidence="6 7" id="KW-0961">Cell wall biogenesis/degradation</keyword>
<dbReference type="EMBL" id="BEXT01000001">
    <property type="protein sequence ID" value="GBC59323.1"/>
    <property type="molecule type" value="Genomic_DNA"/>
</dbReference>
<evidence type="ECO:0000313" key="8">
    <source>
        <dbReference type="EMBL" id="GBC59323.1"/>
    </source>
</evidence>
<accession>A0A401FQT2</accession>
<dbReference type="Gene3D" id="3.40.50.1860">
    <property type="match status" value="2"/>
</dbReference>
<name>A0A401FQT2_9BACT</name>
<organism evidence="8 9">
    <name type="scientific">Desulfonema ishimotonii</name>
    <dbReference type="NCBI Taxonomy" id="45657"/>
    <lineage>
        <taxon>Bacteria</taxon>
        <taxon>Pseudomonadati</taxon>
        <taxon>Thermodesulfobacteriota</taxon>
        <taxon>Desulfobacteria</taxon>
        <taxon>Desulfobacterales</taxon>
        <taxon>Desulfococcaceae</taxon>
        <taxon>Desulfonema</taxon>
    </lineage>
</organism>
<feature type="binding site" evidence="7">
    <location>
        <begin position="181"/>
        <end position="182"/>
    </location>
    <ligand>
        <name>substrate</name>
    </ligand>
</feature>
<dbReference type="PANTHER" id="PTHR21198">
    <property type="entry name" value="GLUTAMATE RACEMASE"/>
    <property type="match status" value="1"/>
</dbReference>
<evidence type="ECO:0000256" key="1">
    <source>
        <dbReference type="ARBA" id="ARBA00001602"/>
    </source>
</evidence>
<reference evidence="9" key="2">
    <citation type="submission" date="2019-01" db="EMBL/GenBank/DDBJ databases">
        <title>Genome sequence of Desulfonema ishimotonii strain Tokyo 01.</title>
        <authorList>
            <person name="Fukui M."/>
        </authorList>
    </citation>
    <scope>NUCLEOTIDE SEQUENCE [LARGE SCALE GENOMIC DNA]</scope>
    <source>
        <strain evidence="9">Tokyo 01</strain>
    </source>
</reference>
<dbReference type="RefSeq" id="WP_124326843.1">
    <property type="nucleotide sequence ID" value="NZ_BEXT01000001.1"/>
</dbReference>
<dbReference type="Pfam" id="PF01177">
    <property type="entry name" value="Asp_Glu_race"/>
    <property type="match status" value="1"/>
</dbReference>
<comment type="catalytic activity">
    <reaction evidence="1 7">
        <text>L-glutamate = D-glutamate</text>
        <dbReference type="Rhea" id="RHEA:12813"/>
        <dbReference type="ChEBI" id="CHEBI:29985"/>
        <dbReference type="ChEBI" id="CHEBI:29986"/>
        <dbReference type="EC" id="5.1.1.3"/>
    </reaction>
</comment>
<keyword evidence="9" id="KW-1185">Reference proteome</keyword>
<comment type="pathway">
    <text evidence="7">Cell wall biogenesis; peptidoglycan biosynthesis.</text>
</comment>
<reference evidence="9" key="1">
    <citation type="submission" date="2017-11" db="EMBL/GenBank/DDBJ databases">
        <authorList>
            <person name="Watanabe M."/>
            <person name="Kojima H."/>
        </authorList>
    </citation>
    <scope>NUCLEOTIDE SEQUENCE [LARGE SCALE GENOMIC DNA]</scope>
    <source>
        <strain evidence="9">Tokyo 01</strain>
    </source>
</reference>
<gene>
    <name evidence="7" type="primary">murI</name>
    <name evidence="8" type="ORF">DENIS_0262</name>
</gene>
<protein>
    <recommendedName>
        <fullName evidence="2 7">Glutamate racemase</fullName>
        <ecNumber evidence="2 7">5.1.1.3</ecNumber>
    </recommendedName>
</protein>
<comment type="caution">
    <text evidence="7">Lacks conserved residue(s) required for the propagation of feature annotation.</text>
</comment>
<dbReference type="SUPFAM" id="SSF53681">
    <property type="entry name" value="Aspartate/glutamate racemase"/>
    <property type="match status" value="2"/>
</dbReference>
<dbReference type="InterPro" id="IPR004391">
    <property type="entry name" value="Glu_race"/>
</dbReference>
<dbReference type="PANTHER" id="PTHR21198:SF2">
    <property type="entry name" value="GLUTAMATE RACEMASE"/>
    <property type="match status" value="1"/>
</dbReference>
<evidence type="ECO:0000256" key="2">
    <source>
        <dbReference type="ARBA" id="ARBA00013090"/>
    </source>
</evidence>
<dbReference type="GO" id="GO:0009252">
    <property type="term" value="P:peptidoglycan biosynthetic process"/>
    <property type="evidence" value="ECO:0007669"/>
    <property type="project" value="UniProtKB-UniRule"/>
</dbReference>
<dbReference type="OrthoDB" id="9801055at2"/>
<dbReference type="InterPro" id="IPR015942">
    <property type="entry name" value="Asp/Glu/hydantoin_racemase"/>
</dbReference>
<dbReference type="NCBIfam" id="TIGR00067">
    <property type="entry name" value="glut_race"/>
    <property type="match status" value="1"/>
</dbReference>
<dbReference type="Proteomes" id="UP000288096">
    <property type="component" value="Unassembled WGS sequence"/>
</dbReference>
<feature type="binding site" evidence="7">
    <location>
        <begin position="38"/>
        <end position="39"/>
    </location>
    <ligand>
        <name>substrate</name>
    </ligand>
</feature>
<dbReference type="UniPathway" id="UPA00219"/>
<proteinExistence type="inferred from homology"/>
<dbReference type="AlphaFoldDB" id="A0A401FQT2"/>
<evidence type="ECO:0000256" key="4">
    <source>
        <dbReference type="ARBA" id="ARBA00022984"/>
    </source>
</evidence>
<feature type="active site" description="Proton donor/acceptor" evidence="7">
    <location>
        <position position="69"/>
    </location>
</feature>
<keyword evidence="5 7" id="KW-0413">Isomerase</keyword>
<dbReference type="HAMAP" id="MF_00258">
    <property type="entry name" value="Glu_racemase"/>
    <property type="match status" value="1"/>
</dbReference>
<evidence type="ECO:0000256" key="5">
    <source>
        <dbReference type="ARBA" id="ARBA00023235"/>
    </source>
</evidence>
<evidence type="ECO:0000313" key="9">
    <source>
        <dbReference type="Proteomes" id="UP000288096"/>
    </source>
</evidence>
<keyword evidence="3 7" id="KW-0133">Cell shape</keyword>
<keyword evidence="4 7" id="KW-0573">Peptidoglycan synthesis</keyword>
<dbReference type="GO" id="GO:0071555">
    <property type="term" value="P:cell wall organization"/>
    <property type="evidence" value="ECO:0007669"/>
    <property type="project" value="UniProtKB-KW"/>
</dbReference>
<comment type="caution">
    <text evidence="8">The sequence shown here is derived from an EMBL/GenBank/DDBJ whole genome shotgun (WGS) entry which is preliminary data.</text>
</comment>
<dbReference type="GO" id="GO:0008360">
    <property type="term" value="P:regulation of cell shape"/>
    <property type="evidence" value="ECO:0007669"/>
    <property type="project" value="UniProtKB-KW"/>
</dbReference>
<evidence type="ECO:0000256" key="6">
    <source>
        <dbReference type="ARBA" id="ARBA00023316"/>
    </source>
</evidence>
<feature type="active site" description="Proton donor/acceptor" evidence="7">
    <location>
        <position position="180"/>
    </location>
</feature>
<dbReference type="InterPro" id="IPR001920">
    <property type="entry name" value="Asp/Glu_race"/>
</dbReference>
<comment type="similarity">
    <text evidence="7">Belongs to the aspartate/glutamate racemases family.</text>
</comment>
<feature type="binding site" evidence="7">
    <location>
        <begin position="6"/>
        <end position="7"/>
    </location>
    <ligand>
        <name>substrate</name>
    </ligand>
</feature>
<sequence length="266" mass="29019">MIGILDSGVGGLTVARALMARLPGCDMRYFGDTARTPYGDKSREAISACASEGAGHLMRQGATLLVIACHTISALAADEIRQRYEVPVFDMVSVTAARALEGSEKGRFGVIGTRATVESGAYETCLRRLCETAKVFSQACPLIVPLVEAGYTHRPEAAMIIKKYLHPIKVRQMDTLIPGCTHYTAVENIIRRKIGRRVRVVDPSAAMADAVSSFLEAHPEAEARLRRLRSPVFEVSDVTPHWERTAQALFRQRIRLTHSAPVSSGG</sequence>